<accession>E3RPA9</accession>
<feature type="signal peptide" evidence="5">
    <location>
        <begin position="1"/>
        <end position="22"/>
    </location>
</feature>
<dbReference type="KEGG" id="pte:PTT_10463"/>
<evidence type="ECO:0000256" key="1">
    <source>
        <dbReference type="ARBA" id="ARBA00022737"/>
    </source>
</evidence>
<evidence type="ECO:0000256" key="2">
    <source>
        <dbReference type="ARBA" id="ARBA00023004"/>
    </source>
</evidence>
<dbReference type="GO" id="GO:0019760">
    <property type="term" value="P:glucosinolate metabolic process"/>
    <property type="evidence" value="ECO:0007669"/>
    <property type="project" value="UniProtKB-ARBA"/>
</dbReference>
<dbReference type="PANTHER" id="PTHR47435">
    <property type="entry name" value="KELCH REPEAT PROTEIN (AFU_ORTHOLOGUE AFUA_5G12780)"/>
    <property type="match status" value="1"/>
</dbReference>
<gene>
    <name evidence="6" type="ORF">PTT_10463</name>
</gene>
<evidence type="ECO:0000256" key="5">
    <source>
        <dbReference type="SAM" id="SignalP"/>
    </source>
</evidence>
<protein>
    <submittedName>
        <fullName evidence="6">Uncharacterized protein</fullName>
    </submittedName>
</protein>
<feature type="region of interest" description="Disordered" evidence="3">
    <location>
        <begin position="512"/>
        <end position="531"/>
    </location>
</feature>
<feature type="transmembrane region" description="Helical" evidence="4">
    <location>
        <begin position="479"/>
        <end position="501"/>
    </location>
</feature>
<keyword evidence="4" id="KW-1133">Transmembrane helix</keyword>
<keyword evidence="4" id="KW-0472">Membrane</keyword>
<feature type="chain" id="PRO_5003179289" evidence="5">
    <location>
        <begin position="23"/>
        <end position="640"/>
    </location>
</feature>
<proteinExistence type="predicted"/>
<keyword evidence="5" id="KW-0732">Signal</keyword>
<feature type="compositionally biased region" description="Low complexity" evidence="3">
    <location>
        <begin position="604"/>
        <end position="613"/>
    </location>
</feature>
<dbReference type="Gene3D" id="2.120.10.80">
    <property type="entry name" value="Kelch-type beta propeller"/>
    <property type="match status" value="2"/>
</dbReference>
<keyword evidence="2" id="KW-0408">Iron</keyword>
<evidence type="ECO:0000313" key="7">
    <source>
        <dbReference type="Proteomes" id="UP000001067"/>
    </source>
</evidence>
<dbReference type="PANTHER" id="PTHR47435:SF4">
    <property type="entry name" value="KELCH REPEAT PROTEIN (AFU_ORTHOLOGUE AFUA_5G12780)"/>
    <property type="match status" value="1"/>
</dbReference>
<keyword evidence="4" id="KW-0812">Transmembrane</keyword>
<feature type="compositionally biased region" description="Polar residues" evidence="3">
    <location>
        <begin position="569"/>
        <end position="578"/>
    </location>
</feature>
<dbReference type="InterPro" id="IPR015915">
    <property type="entry name" value="Kelch-typ_b-propeller"/>
</dbReference>
<keyword evidence="7" id="KW-1185">Reference proteome</keyword>
<reference evidence="6 7" key="1">
    <citation type="journal article" date="2010" name="Genome Biol.">
        <title>A first genome assembly of the barley fungal pathogen Pyrenophora teres f. teres.</title>
        <authorList>
            <person name="Ellwood S.R."/>
            <person name="Liu Z."/>
            <person name="Syme R.A."/>
            <person name="Lai Z."/>
            <person name="Hane J.K."/>
            <person name="Keiper F."/>
            <person name="Moffat C.S."/>
            <person name="Oliver R.P."/>
            <person name="Friesen T.L."/>
        </authorList>
    </citation>
    <scope>NUCLEOTIDE SEQUENCE [LARGE SCALE GENOMIC DNA]</scope>
    <source>
        <strain evidence="6 7">0-1</strain>
    </source>
</reference>
<feature type="compositionally biased region" description="Polar residues" evidence="3">
    <location>
        <begin position="631"/>
        <end position="640"/>
    </location>
</feature>
<evidence type="ECO:0000256" key="4">
    <source>
        <dbReference type="SAM" id="Phobius"/>
    </source>
</evidence>
<organism evidence="7">
    <name type="scientific">Pyrenophora teres f. teres (strain 0-1)</name>
    <name type="common">Barley net blotch fungus</name>
    <name type="synonym">Drechslera teres f. teres</name>
    <dbReference type="NCBI Taxonomy" id="861557"/>
    <lineage>
        <taxon>Eukaryota</taxon>
        <taxon>Fungi</taxon>
        <taxon>Dikarya</taxon>
        <taxon>Ascomycota</taxon>
        <taxon>Pezizomycotina</taxon>
        <taxon>Dothideomycetes</taxon>
        <taxon>Pleosporomycetidae</taxon>
        <taxon>Pleosporales</taxon>
        <taxon>Pleosporineae</taxon>
        <taxon>Pleosporaceae</taxon>
        <taxon>Pyrenophora</taxon>
    </lineage>
</organism>
<dbReference type="Proteomes" id="UP000001067">
    <property type="component" value="Unassembled WGS sequence"/>
</dbReference>
<sequence length="640" mass="68873">MPPRVLATHLLIFSAFCGLVIADQIIHDPIKDFCRRHQHQTCVIDSKVYVDGGLVYYGTGVNLDSQPETNDRLVYGDLASISEGAPVLYGNLSKGSKVPSVSGGVLWPDQVNKIFYLFGGEYNNGSVNSFSDGLWYYDTISNIWSQAPFDGSQTKISWPAFGGSAVTEEGIAWYYGGYLNNKTVPNWDGAPLMLNSLVSYDMTKRTWTNNTEGIARAEGTLQYIPAGSRGMLIYFGGRETSASGNVSYTDMSQIQIYDIANSRWYTQTATAGIDDDIPRKRRGFCANTVWAKDHSSYNIYMFGGIASDETALGDIYILSLPSFTWIPYPYSQPKQWFGGKAWASCALVKNSQMIVTSGFYTNSTKTGCDVPTIGGQHTLFLGQESIEQGTVYHALAADVVKYRVPGNVTAVIGGDTDGKATLKSPTSGWATSALAVGFGTTYAGLARTATRSLPASSSTPTSSGLSASTVSSYKSSSNVGAIAGGAVGGAVVFIAIIALALHLRSRRKRAKLTPTTITTNTAHTSTAQDNRFSTAGEKHFSMSQGSTMYSPHPQGSPRPPSELHGYGTGQQHHSSGSEWIQPLPFAHDYETQQTYYPSPRDPLHSPSSPHSNSAELPIVNTPGPSELSAVRSPQPTRGNV</sequence>
<feature type="region of interest" description="Disordered" evidence="3">
    <location>
        <begin position="592"/>
        <end position="640"/>
    </location>
</feature>
<dbReference type="HOGENOM" id="CLU_012508_2_0_1"/>
<dbReference type="eggNOG" id="ENOG502QYA9">
    <property type="taxonomic scope" value="Eukaryota"/>
</dbReference>
<feature type="compositionally biased region" description="Low complexity" evidence="3">
    <location>
        <begin position="513"/>
        <end position="526"/>
    </location>
</feature>
<keyword evidence="1" id="KW-0677">Repeat</keyword>
<feature type="region of interest" description="Disordered" evidence="3">
    <location>
        <begin position="451"/>
        <end position="470"/>
    </location>
</feature>
<dbReference type="OrthoDB" id="10251809at2759"/>
<evidence type="ECO:0000256" key="3">
    <source>
        <dbReference type="SAM" id="MobiDB-lite"/>
    </source>
</evidence>
<dbReference type="EMBL" id="GL534318">
    <property type="protein sequence ID" value="EFQ92433.1"/>
    <property type="molecule type" value="Genomic_DNA"/>
</dbReference>
<dbReference type="SUPFAM" id="SSF117281">
    <property type="entry name" value="Kelch motif"/>
    <property type="match status" value="1"/>
</dbReference>
<evidence type="ECO:0000313" key="6">
    <source>
        <dbReference type="EMBL" id="EFQ92433.1"/>
    </source>
</evidence>
<feature type="region of interest" description="Disordered" evidence="3">
    <location>
        <begin position="538"/>
        <end position="578"/>
    </location>
</feature>
<dbReference type="AlphaFoldDB" id="E3RPA9"/>
<name>E3RPA9_PYRTT</name>